<protein>
    <submittedName>
        <fullName evidence="1">Uncharacterized protein</fullName>
    </submittedName>
</protein>
<accession>A0A0F9TB52</accession>
<name>A0A0F9TB52_9ZZZZ</name>
<reference evidence="1" key="1">
    <citation type="journal article" date="2015" name="Nature">
        <title>Complex archaea that bridge the gap between prokaryotes and eukaryotes.</title>
        <authorList>
            <person name="Spang A."/>
            <person name="Saw J.H."/>
            <person name="Jorgensen S.L."/>
            <person name="Zaremba-Niedzwiedzka K."/>
            <person name="Martijn J."/>
            <person name="Lind A.E."/>
            <person name="van Eijk R."/>
            <person name="Schleper C."/>
            <person name="Guy L."/>
            <person name="Ettema T.J."/>
        </authorList>
    </citation>
    <scope>NUCLEOTIDE SEQUENCE</scope>
</reference>
<gene>
    <name evidence="1" type="ORF">LCGC14_0750210</name>
</gene>
<sequence length="143" mass="15737">MGSGKASEAERIAAAIGNSRTEHDGVDGIDTSDRVVRGRATYAGKTYYVLAEGISQRTGKPYAKLAFRDGSRVFWAKNVADVEVVKRYNEPTSIDALRAYANRRRAEDAGEVECALCTRYCTCGTDRFCTHHHDGCDRCGMEC</sequence>
<organism evidence="1">
    <name type="scientific">marine sediment metagenome</name>
    <dbReference type="NCBI Taxonomy" id="412755"/>
    <lineage>
        <taxon>unclassified sequences</taxon>
        <taxon>metagenomes</taxon>
        <taxon>ecological metagenomes</taxon>
    </lineage>
</organism>
<comment type="caution">
    <text evidence="1">The sequence shown here is derived from an EMBL/GenBank/DDBJ whole genome shotgun (WGS) entry which is preliminary data.</text>
</comment>
<proteinExistence type="predicted"/>
<evidence type="ECO:0000313" key="1">
    <source>
        <dbReference type="EMBL" id="KKN38758.1"/>
    </source>
</evidence>
<dbReference type="EMBL" id="LAZR01001805">
    <property type="protein sequence ID" value="KKN38758.1"/>
    <property type="molecule type" value="Genomic_DNA"/>
</dbReference>
<dbReference type="AlphaFoldDB" id="A0A0F9TB52"/>